<dbReference type="OMA" id="FRLTHVG"/>
<dbReference type="GO" id="GO:0046872">
    <property type="term" value="F:metal ion binding"/>
    <property type="evidence" value="ECO:0007669"/>
    <property type="project" value="UniProtKB-KW"/>
</dbReference>
<dbReference type="PROSITE" id="PS00934">
    <property type="entry name" value="GLYOXALASE_I_1"/>
    <property type="match status" value="1"/>
</dbReference>
<evidence type="ECO:0000313" key="3">
    <source>
        <dbReference type="EMBL" id="KIV98267.1"/>
    </source>
</evidence>
<feature type="domain" description="VOC" evidence="2">
    <location>
        <begin position="12"/>
        <end position="169"/>
    </location>
</feature>
<keyword evidence="4" id="KW-1185">Reference proteome</keyword>
<dbReference type="InterPro" id="IPR037523">
    <property type="entry name" value="VOC_core"/>
</dbReference>
<dbReference type="VEuPathDB" id="FungiDB:PV10_01934"/>
<dbReference type="PANTHER" id="PTHR10374">
    <property type="entry name" value="LACTOYLGLUTATHIONE LYASE GLYOXALASE I"/>
    <property type="match status" value="1"/>
</dbReference>
<dbReference type="PROSITE" id="PS51819">
    <property type="entry name" value="VOC"/>
    <property type="match status" value="1"/>
</dbReference>
<protein>
    <recommendedName>
        <fullName evidence="2">VOC domain-containing protein</fullName>
    </recommendedName>
</protein>
<dbReference type="InterPro" id="IPR018146">
    <property type="entry name" value="Glyoxalase_1_CS"/>
</dbReference>
<name>A0A0D1ZUQ6_EXOME</name>
<dbReference type="HOGENOM" id="CLU_046006_1_1_1"/>
<dbReference type="Gene3D" id="3.10.180.10">
    <property type="entry name" value="2,3-Dihydroxybiphenyl 1,2-Dioxygenase, domain 1"/>
    <property type="match status" value="1"/>
</dbReference>
<dbReference type="GO" id="GO:0004462">
    <property type="term" value="F:lactoylglutathione lyase activity"/>
    <property type="evidence" value="ECO:0007669"/>
    <property type="project" value="InterPro"/>
</dbReference>
<evidence type="ECO:0000259" key="2">
    <source>
        <dbReference type="PROSITE" id="PS51819"/>
    </source>
</evidence>
<dbReference type="Pfam" id="PF00903">
    <property type="entry name" value="Glyoxalase"/>
    <property type="match status" value="1"/>
</dbReference>
<accession>A0A0D1ZUQ6</accession>
<dbReference type="RefSeq" id="XP_016229841.1">
    <property type="nucleotide sequence ID" value="XM_016366192.1"/>
</dbReference>
<dbReference type="InterPro" id="IPR029068">
    <property type="entry name" value="Glyas_Bleomycin-R_OHBP_Dase"/>
</dbReference>
<sequence length="176" mass="19256">MSPSLAATHGWKFNQIGLRVSSMEASLAFYTKILGMKELARMDFETVNIALLAYPAEGDPAMFAREGLLELVQNKDSHGLITNAQANPGIGFIKLCFTVPDMDKAMEYLRSQGLKVVKDMGSRINQEVIVAALGAEDPKQGRNIGLWDMVQQIPFVQDPDGYLIELVSYGNSESGA</sequence>
<dbReference type="SUPFAM" id="SSF54593">
    <property type="entry name" value="Glyoxalase/Bleomycin resistance protein/Dihydroxybiphenyl dioxygenase"/>
    <property type="match status" value="1"/>
</dbReference>
<proteinExistence type="predicted"/>
<dbReference type="InterPro" id="IPR004360">
    <property type="entry name" value="Glyas_Fos-R_dOase_dom"/>
</dbReference>
<keyword evidence="1" id="KW-0479">Metal-binding</keyword>
<dbReference type="AlphaFoldDB" id="A0A0D1ZUQ6"/>
<dbReference type="GeneID" id="27319779"/>
<gene>
    <name evidence="3" type="ORF">PV10_01934</name>
</gene>
<dbReference type="PANTHER" id="PTHR10374:SF19">
    <property type="entry name" value="LYASE (GLO1), PUTATIVE (AFU_ORTHOLOGUE AFUA_2G13550)-RELATED"/>
    <property type="match status" value="1"/>
</dbReference>
<dbReference type="STRING" id="212818.A0A0D1ZUQ6"/>
<evidence type="ECO:0000256" key="1">
    <source>
        <dbReference type="ARBA" id="ARBA00022723"/>
    </source>
</evidence>
<dbReference type="OrthoDB" id="16820at2759"/>
<dbReference type="EMBL" id="KN847520">
    <property type="protein sequence ID" value="KIV98267.1"/>
    <property type="molecule type" value="Genomic_DNA"/>
</dbReference>
<dbReference type="Proteomes" id="UP000054302">
    <property type="component" value="Unassembled WGS sequence"/>
</dbReference>
<organism evidence="3 4">
    <name type="scientific">Exophiala mesophila</name>
    <name type="common">Black yeast-like fungus</name>
    <dbReference type="NCBI Taxonomy" id="212818"/>
    <lineage>
        <taxon>Eukaryota</taxon>
        <taxon>Fungi</taxon>
        <taxon>Dikarya</taxon>
        <taxon>Ascomycota</taxon>
        <taxon>Pezizomycotina</taxon>
        <taxon>Eurotiomycetes</taxon>
        <taxon>Chaetothyriomycetidae</taxon>
        <taxon>Chaetothyriales</taxon>
        <taxon>Herpotrichiellaceae</taxon>
        <taxon>Exophiala</taxon>
    </lineage>
</organism>
<evidence type="ECO:0000313" key="4">
    <source>
        <dbReference type="Proteomes" id="UP000054302"/>
    </source>
</evidence>
<reference evidence="3 4" key="1">
    <citation type="submission" date="2015-01" db="EMBL/GenBank/DDBJ databases">
        <title>The Genome Sequence of Exophiala mesophila CBS40295.</title>
        <authorList>
            <consortium name="The Broad Institute Genomics Platform"/>
            <person name="Cuomo C."/>
            <person name="de Hoog S."/>
            <person name="Gorbushina A."/>
            <person name="Stielow B."/>
            <person name="Teixiera M."/>
            <person name="Abouelleil A."/>
            <person name="Chapman S.B."/>
            <person name="Priest M."/>
            <person name="Young S.K."/>
            <person name="Wortman J."/>
            <person name="Nusbaum C."/>
            <person name="Birren B."/>
        </authorList>
    </citation>
    <scope>NUCLEOTIDE SEQUENCE [LARGE SCALE GENOMIC DNA]</scope>
    <source>
        <strain evidence="3 4">CBS 40295</strain>
    </source>
</reference>